<proteinExistence type="predicted"/>
<dbReference type="Pfam" id="PF00069">
    <property type="entry name" value="Pkinase"/>
    <property type="match status" value="1"/>
</dbReference>
<dbReference type="PROSITE" id="PS00109">
    <property type="entry name" value="PROTEIN_KINASE_TYR"/>
    <property type="match status" value="1"/>
</dbReference>
<comment type="caution">
    <text evidence="2">The sequence shown here is derived from an EMBL/GenBank/DDBJ whole genome shotgun (WGS) entry which is preliminary data.</text>
</comment>
<gene>
    <name evidence="2" type="ORF">TRFO_08589</name>
</gene>
<keyword evidence="3" id="KW-1185">Reference proteome</keyword>
<dbReference type="InterPro" id="IPR000719">
    <property type="entry name" value="Prot_kinase_dom"/>
</dbReference>
<feature type="domain" description="Protein kinase" evidence="1">
    <location>
        <begin position="1"/>
        <end position="299"/>
    </location>
</feature>
<dbReference type="PROSITE" id="PS50011">
    <property type="entry name" value="PROTEIN_KINASE_DOM"/>
    <property type="match status" value="1"/>
</dbReference>
<sequence>MTLYFVDDTKFTGLQQFIFHETRYSLCHIYEDPESKTLQTFEQIEDPPHNFIVHHPEKMIDFSHPCISLTFELNKETAERTCDFYFGGSLEDIRSSFYENISMYDHAHRYIIAYGVAKALQYLHSLEIIHKDVRPENILLDQNLYPYLNVYPTDEKVFKLGYVSYPYISPEAYNDRKATDKSDVWMLGSLIFELFAEEKPYQEMFALDFSDIKDCRTIIENVIRKGNRTHFPDERETQEWENEANNFPRKHKINYRQGISPFNEVKKGHKMRELIEQCFNLDPKQRPTAEYIANQIESIGKEELKNNSDQFNTFVTYLDYVKPKIEKGEKPERQGTYDNLDLAIERNLPFAYLIKSVLLYYHHENDPKDEMKPIYGEIKGLLMNASDFGFEDAYTCLIDQFEDEEEVDIKYKKGFFKEILI</sequence>
<dbReference type="EMBL" id="MLAK01001026">
    <property type="protein sequence ID" value="OHS99036.1"/>
    <property type="molecule type" value="Genomic_DNA"/>
</dbReference>
<dbReference type="AlphaFoldDB" id="A0A1J4JP40"/>
<dbReference type="VEuPathDB" id="TrichDB:TRFO_08589"/>
<dbReference type="SUPFAM" id="SSF56112">
    <property type="entry name" value="Protein kinase-like (PK-like)"/>
    <property type="match status" value="1"/>
</dbReference>
<evidence type="ECO:0000259" key="1">
    <source>
        <dbReference type="PROSITE" id="PS50011"/>
    </source>
</evidence>
<evidence type="ECO:0000313" key="3">
    <source>
        <dbReference type="Proteomes" id="UP000179807"/>
    </source>
</evidence>
<dbReference type="GO" id="GO:0005524">
    <property type="term" value="F:ATP binding"/>
    <property type="evidence" value="ECO:0007669"/>
    <property type="project" value="InterPro"/>
</dbReference>
<reference evidence="2" key="1">
    <citation type="submission" date="2016-10" db="EMBL/GenBank/DDBJ databases">
        <authorList>
            <person name="Benchimol M."/>
            <person name="Almeida L.G."/>
            <person name="Vasconcelos A.T."/>
            <person name="Perreira-Neves A."/>
            <person name="Rosa I.A."/>
            <person name="Tasca T."/>
            <person name="Bogo M.R."/>
            <person name="de Souza W."/>
        </authorList>
    </citation>
    <scope>NUCLEOTIDE SEQUENCE [LARGE SCALE GENOMIC DNA]</scope>
    <source>
        <strain evidence="2">K</strain>
    </source>
</reference>
<dbReference type="OrthoDB" id="2418574at2759"/>
<dbReference type="InterPro" id="IPR011009">
    <property type="entry name" value="Kinase-like_dom_sf"/>
</dbReference>
<dbReference type="Proteomes" id="UP000179807">
    <property type="component" value="Unassembled WGS sequence"/>
</dbReference>
<accession>A0A1J4JP40</accession>
<dbReference type="InterPro" id="IPR051681">
    <property type="entry name" value="Ser/Thr_Kinases-Pseudokinases"/>
</dbReference>
<dbReference type="InterPro" id="IPR008266">
    <property type="entry name" value="Tyr_kinase_AS"/>
</dbReference>
<dbReference type="PANTHER" id="PTHR44329:SF214">
    <property type="entry name" value="PROTEIN KINASE DOMAIN-CONTAINING PROTEIN"/>
    <property type="match status" value="1"/>
</dbReference>
<dbReference type="PANTHER" id="PTHR44329">
    <property type="entry name" value="SERINE/THREONINE-PROTEIN KINASE TNNI3K-RELATED"/>
    <property type="match status" value="1"/>
</dbReference>
<organism evidence="2 3">
    <name type="scientific">Tritrichomonas foetus</name>
    <dbReference type="NCBI Taxonomy" id="1144522"/>
    <lineage>
        <taxon>Eukaryota</taxon>
        <taxon>Metamonada</taxon>
        <taxon>Parabasalia</taxon>
        <taxon>Tritrichomonadida</taxon>
        <taxon>Tritrichomonadidae</taxon>
        <taxon>Tritrichomonas</taxon>
    </lineage>
</organism>
<dbReference type="Gene3D" id="1.10.510.10">
    <property type="entry name" value="Transferase(Phosphotransferase) domain 1"/>
    <property type="match status" value="1"/>
</dbReference>
<dbReference type="GO" id="GO:0004674">
    <property type="term" value="F:protein serine/threonine kinase activity"/>
    <property type="evidence" value="ECO:0007669"/>
    <property type="project" value="TreeGrafter"/>
</dbReference>
<dbReference type="RefSeq" id="XP_068352173.1">
    <property type="nucleotide sequence ID" value="XM_068494381.1"/>
</dbReference>
<name>A0A1J4JP40_9EUKA</name>
<evidence type="ECO:0000313" key="2">
    <source>
        <dbReference type="EMBL" id="OHS99036.1"/>
    </source>
</evidence>
<protein>
    <recommendedName>
        <fullName evidence="1">Protein kinase domain-containing protein</fullName>
    </recommendedName>
</protein>
<dbReference type="GeneID" id="94829085"/>